<gene>
    <name evidence="3" type="ORF">SAMN02910344_01907</name>
</gene>
<dbReference type="Proteomes" id="UP000243745">
    <property type="component" value="Unassembled WGS sequence"/>
</dbReference>
<dbReference type="EMBL" id="FOXF01000045">
    <property type="protein sequence ID" value="SFP62748.1"/>
    <property type="molecule type" value="Genomic_DNA"/>
</dbReference>
<feature type="chain" id="PRO_5024875874" evidence="2">
    <location>
        <begin position="23"/>
        <end position="184"/>
    </location>
</feature>
<reference evidence="3 4" key="1">
    <citation type="submission" date="2016-10" db="EMBL/GenBank/DDBJ databases">
        <authorList>
            <person name="Varghese N."/>
            <person name="Submissions S."/>
        </authorList>
    </citation>
    <scope>NUCLEOTIDE SEQUENCE [LARGE SCALE GENOMIC DNA]</scope>
    <source>
        <strain evidence="3 4">DSM 1361</strain>
    </source>
</reference>
<dbReference type="OrthoDB" id="7083776at2"/>
<evidence type="ECO:0000313" key="3">
    <source>
        <dbReference type="EMBL" id="SFP62748.1"/>
    </source>
</evidence>
<dbReference type="RefSeq" id="WP_093143170.1">
    <property type="nucleotide sequence ID" value="NZ_FOXF01000045.1"/>
</dbReference>
<feature type="region of interest" description="Disordered" evidence="1">
    <location>
        <begin position="24"/>
        <end position="78"/>
    </location>
</feature>
<proteinExistence type="predicted"/>
<keyword evidence="2" id="KW-0732">Signal</keyword>
<dbReference type="AlphaFoldDB" id="A0A662ZJ60"/>
<feature type="signal peptide" evidence="2">
    <location>
        <begin position="1"/>
        <end position="22"/>
    </location>
</feature>
<evidence type="ECO:0000256" key="2">
    <source>
        <dbReference type="SAM" id="SignalP"/>
    </source>
</evidence>
<name>A0A662ZJ60_9GAMM</name>
<keyword evidence="4" id="KW-1185">Reference proteome</keyword>
<protein>
    <submittedName>
        <fullName evidence="3">Uncharacterized protein</fullName>
    </submittedName>
</protein>
<evidence type="ECO:0000256" key="1">
    <source>
        <dbReference type="SAM" id="MobiDB-lite"/>
    </source>
</evidence>
<accession>A0A662ZJ60</accession>
<organism evidence="3 4">
    <name type="scientific">Ruminobacter amylophilus</name>
    <dbReference type="NCBI Taxonomy" id="867"/>
    <lineage>
        <taxon>Bacteria</taxon>
        <taxon>Pseudomonadati</taxon>
        <taxon>Pseudomonadota</taxon>
        <taxon>Gammaproteobacteria</taxon>
        <taxon>Aeromonadales</taxon>
        <taxon>Succinivibrionaceae</taxon>
        <taxon>Ruminobacter</taxon>
    </lineage>
</organism>
<sequence>MNKILMVLTAGFMLAFSVPGMTAESSGYESPVPPPELGEQLASYRTDNQKKGSVPVAGTRGKTASAGKTEVNSAGKSQKPMSEVVTDYAFVPNKNVPVYTGGETIISFVDRVTGEPVKVSGVEVSNRGFTATSEKSSVIITPTGHNTNAKIRIVLENRGKYPLIFELSYMRSKHNIRNIENVRI</sequence>
<evidence type="ECO:0000313" key="4">
    <source>
        <dbReference type="Proteomes" id="UP000243745"/>
    </source>
</evidence>